<dbReference type="Proteomes" id="UP000467006">
    <property type="component" value="Chromosome"/>
</dbReference>
<dbReference type="RefSeq" id="WP_098005422.1">
    <property type="nucleotide sequence ID" value="NZ_AP022563.1"/>
</dbReference>
<name>A0A7I7JUI2_9MYCO</name>
<evidence type="ECO:0000256" key="1">
    <source>
        <dbReference type="ARBA" id="ARBA00004651"/>
    </source>
</evidence>
<evidence type="ECO:0000256" key="5">
    <source>
        <dbReference type="ARBA" id="ARBA00023136"/>
    </source>
</evidence>
<dbReference type="KEGG" id="mdu:MDUV_03860"/>
<dbReference type="InterPro" id="IPR023845">
    <property type="entry name" value="DUF3817_TM"/>
</dbReference>
<dbReference type="NCBIfam" id="TIGR03954">
    <property type="entry name" value="integ_memb_HG"/>
    <property type="match status" value="1"/>
</dbReference>
<evidence type="ECO:0000259" key="6">
    <source>
        <dbReference type="Pfam" id="PF12823"/>
    </source>
</evidence>
<dbReference type="PANTHER" id="PTHR40077:SF2">
    <property type="entry name" value="MEMBRANE PROTEIN"/>
    <property type="match status" value="1"/>
</dbReference>
<accession>A0A7I7JUI2</accession>
<evidence type="ECO:0000256" key="3">
    <source>
        <dbReference type="ARBA" id="ARBA00022692"/>
    </source>
</evidence>
<dbReference type="GO" id="GO:0005886">
    <property type="term" value="C:plasma membrane"/>
    <property type="evidence" value="ECO:0007669"/>
    <property type="project" value="UniProtKB-SubCell"/>
</dbReference>
<evidence type="ECO:0000313" key="7">
    <source>
        <dbReference type="EMBL" id="BBX15526.1"/>
    </source>
</evidence>
<keyword evidence="3" id="KW-0812">Transmembrane</keyword>
<dbReference type="OrthoDB" id="9342687at2"/>
<gene>
    <name evidence="7" type="ORF">MDUV_03860</name>
</gene>
<dbReference type="AlphaFoldDB" id="A0A7I7JUI2"/>
<dbReference type="Pfam" id="PF12823">
    <property type="entry name" value="DUF3817"/>
    <property type="match status" value="1"/>
</dbReference>
<reference evidence="7 8" key="1">
    <citation type="journal article" date="2019" name="Emerg. Microbes Infect.">
        <title>Comprehensive subspecies identification of 175 nontuberculous mycobacteria species based on 7547 genomic profiles.</title>
        <authorList>
            <person name="Matsumoto Y."/>
            <person name="Kinjo T."/>
            <person name="Motooka D."/>
            <person name="Nabeya D."/>
            <person name="Jung N."/>
            <person name="Uechi K."/>
            <person name="Horii T."/>
            <person name="Iida T."/>
            <person name="Fujita J."/>
            <person name="Nakamura S."/>
        </authorList>
    </citation>
    <scope>NUCLEOTIDE SEQUENCE [LARGE SCALE GENOMIC DNA]</scope>
    <source>
        <strain evidence="7 8">JCM 6396</strain>
    </source>
</reference>
<keyword evidence="5" id="KW-0472">Membrane</keyword>
<protein>
    <recommendedName>
        <fullName evidence="6">DUF3817 domain-containing protein</fullName>
    </recommendedName>
</protein>
<dbReference type="PANTHER" id="PTHR40077">
    <property type="entry name" value="MEMBRANE PROTEIN-RELATED"/>
    <property type="match status" value="1"/>
</dbReference>
<comment type="subcellular location">
    <subcellularLocation>
        <location evidence="1">Cell membrane</location>
        <topology evidence="1">Multi-pass membrane protein</topology>
    </subcellularLocation>
</comment>
<sequence length="126" mass="13998">MTAQDSPAPLIPVETIRKALLGYRVLAWVTGIWLIALCYEMVMKYGFGDDSLGWIAVVHGWVYFVYLLFTANLAVKVRWPIAKTVGVLLAGTIPLVGIVVEHIQTQKIKEQFGIDTEPESRAHDSA</sequence>
<evidence type="ECO:0000256" key="2">
    <source>
        <dbReference type="ARBA" id="ARBA00022475"/>
    </source>
</evidence>
<dbReference type="EMBL" id="AP022563">
    <property type="protein sequence ID" value="BBX15526.1"/>
    <property type="molecule type" value="Genomic_DNA"/>
</dbReference>
<keyword evidence="4" id="KW-1133">Transmembrane helix</keyword>
<organism evidence="7 8">
    <name type="scientific">Mycolicibacterium duvalii</name>
    <dbReference type="NCBI Taxonomy" id="39688"/>
    <lineage>
        <taxon>Bacteria</taxon>
        <taxon>Bacillati</taxon>
        <taxon>Actinomycetota</taxon>
        <taxon>Actinomycetes</taxon>
        <taxon>Mycobacteriales</taxon>
        <taxon>Mycobacteriaceae</taxon>
        <taxon>Mycolicibacterium</taxon>
    </lineage>
</organism>
<keyword evidence="2" id="KW-1003">Cell membrane</keyword>
<keyword evidence="8" id="KW-1185">Reference proteome</keyword>
<evidence type="ECO:0000256" key="4">
    <source>
        <dbReference type="ARBA" id="ARBA00022989"/>
    </source>
</evidence>
<proteinExistence type="predicted"/>
<feature type="domain" description="DUF3817" evidence="6">
    <location>
        <begin position="23"/>
        <end position="103"/>
    </location>
</feature>
<evidence type="ECO:0000313" key="8">
    <source>
        <dbReference type="Proteomes" id="UP000467006"/>
    </source>
</evidence>